<protein>
    <recommendedName>
        <fullName evidence="3">RNase H type-1 domain-containing protein</fullName>
    </recommendedName>
</protein>
<sequence length="155" mass="17121">MVRDMAKGFDDAFRTVEGVEGVEVYSDGLSMPLHQDFGDQNVIVRKQSSADKRNVKNFIGIGAAIRDYSGMVLVVISKPMFGNFLVEMGKLLAFRECLLLAKRFNLVINSAEIDAFAATLVLNLDDSYSGDAMFIVYDVKALHSKVGGLFLSCYF</sequence>
<name>A0AAD5IWD7_ACENE</name>
<accession>A0AAD5IWD7</accession>
<organism evidence="1 2">
    <name type="scientific">Acer negundo</name>
    <name type="common">Box elder</name>
    <dbReference type="NCBI Taxonomy" id="4023"/>
    <lineage>
        <taxon>Eukaryota</taxon>
        <taxon>Viridiplantae</taxon>
        <taxon>Streptophyta</taxon>
        <taxon>Embryophyta</taxon>
        <taxon>Tracheophyta</taxon>
        <taxon>Spermatophyta</taxon>
        <taxon>Magnoliopsida</taxon>
        <taxon>eudicotyledons</taxon>
        <taxon>Gunneridae</taxon>
        <taxon>Pentapetalae</taxon>
        <taxon>rosids</taxon>
        <taxon>malvids</taxon>
        <taxon>Sapindales</taxon>
        <taxon>Sapindaceae</taxon>
        <taxon>Hippocastanoideae</taxon>
        <taxon>Acereae</taxon>
        <taxon>Acer</taxon>
    </lineage>
</organism>
<proteinExistence type="predicted"/>
<keyword evidence="2" id="KW-1185">Reference proteome</keyword>
<evidence type="ECO:0000313" key="1">
    <source>
        <dbReference type="EMBL" id="KAI9174398.1"/>
    </source>
</evidence>
<gene>
    <name evidence="1" type="ORF">LWI28_016686</name>
</gene>
<reference evidence="1" key="2">
    <citation type="submission" date="2023-02" db="EMBL/GenBank/DDBJ databases">
        <authorList>
            <person name="Swenson N.G."/>
            <person name="Wegrzyn J.L."/>
            <person name="Mcevoy S.L."/>
        </authorList>
    </citation>
    <scope>NUCLEOTIDE SEQUENCE</scope>
    <source>
        <strain evidence="1">91603</strain>
        <tissue evidence="1">Leaf</tissue>
    </source>
</reference>
<dbReference type="EMBL" id="JAJSOW010000103">
    <property type="protein sequence ID" value="KAI9174398.1"/>
    <property type="molecule type" value="Genomic_DNA"/>
</dbReference>
<reference evidence="1" key="1">
    <citation type="journal article" date="2022" name="Plant J.">
        <title>Strategies of tolerance reflected in two North American maple genomes.</title>
        <authorList>
            <person name="McEvoy S.L."/>
            <person name="Sezen U.U."/>
            <person name="Trouern-Trend A."/>
            <person name="McMahon S.M."/>
            <person name="Schaberg P.G."/>
            <person name="Yang J."/>
            <person name="Wegrzyn J.L."/>
            <person name="Swenson N.G."/>
        </authorList>
    </citation>
    <scope>NUCLEOTIDE SEQUENCE</scope>
    <source>
        <strain evidence="1">91603</strain>
    </source>
</reference>
<dbReference type="Proteomes" id="UP001064489">
    <property type="component" value="Chromosome 8"/>
</dbReference>
<evidence type="ECO:0000313" key="2">
    <source>
        <dbReference type="Proteomes" id="UP001064489"/>
    </source>
</evidence>
<dbReference type="AlphaFoldDB" id="A0AAD5IWD7"/>
<comment type="caution">
    <text evidence="1">The sequence shown here is derived from an EMBL/GenBank/DDBJ whole genome shotgun (WGS) entry which is preliminary data.</text>
</comment>
<evidence type="ECO:0008006" key="3">
    <source>
        <dbReference type="Google" id="ProtNLM"/>
    </source>
</evidence>